<evidence type="ECO:0000256" key="5">
    <source>
        <dbReference type="ARBA" id="ARBA00022622"/>
    </source>
</evidence>
<comment type="subcellular location">
    <subcellularLocation>
        <location evidence="1">Membrane</location>
        <topology evidence="1">Lipid-anchor</topology>
        <topology evidence="1">GPI-anchor</topology>
    </subcellularLocation>
    <subcellularLocation>
        <location evidence="2">Secreted</location>
    </subcellularLocation>
</comment>
<dbReference type="InterPro" id="IPR008427">
    <property type="entry name" value="Extracellular_membr_CFEM_dom"/>
</dbReference>
<dbReference type="PROSITE" id="PS52012">
    <property type="entry name" value="CFEM"/>
    <property type="match status" value="1"/>
</dbReference>
<organism evidence="13 14">
    <name type="scientific">Xylaria bambusicola</name>
    <dbReference type="NCBI Taxonomy" id="326684"/>
    <lineage>
        <taxon>Eukaryota</taxon>
        <taxon>Fungi</taxon>
        <taxon>Dikarya</taxon>
        <taxon>Ascomycota</taxon>
        <taxon>Pezizomycotina</taxon>
        <taxon>Sordariomycetes</taxon>
        <taxon>Xylariomycetidae</taxon>
        <taxon>Xylariales</taxon>
        <taxon>Xylariaceae</taxon>
        <taxon>Xylaria</taxon>
    </lineage>
</organism>
<evidence type="ECO:0000256" key="4">
    <source>
        <dbReference type="ARBA" id="ARBA00022525"/>
    </source>
</evidence>
<name>A0AAN7UR10_9PEZI</name>
<feature type="signal peptide" evidence="11">
    <location>
        <begin position="1"/>
        <end position="21"/>
    </location>
</feature>
<comment type="caution">
    <text evidence="9">Lacks conserved residue(s) required for the propagation of feature annotation.</text>
</comment>
<keyword evidence="5" id="KW-0336">GPI-anchor</keyword>
<comment type="similarity">
    <text evidence="3">Belongs to the RBT5 family.</text>
</comment>
<feature type="disulfide bond" evidence="9">
    <location>
        <begin position="53"/>
        <end position="86"/>
    </location>
</feature>
<reference evidence="13 14" key="1">
    <citation type="submission" date="2023-10" db="EMBL/GenBank/DDBJ databases">
        <title>Draft genome sequence of Xylaria bambusicola isolate GMP-LS, the root and basal stem rot pathogen of sugarcane in Indonesia.</title>
        <authorList>
            <person name="Selvaraj P."/>
            <person name="Muralishankar V."/>
            <person name="Muruganantham S."/>
            <person name="Sp S."/>
            <person name="Haryani S."/>
            <person name="Lau K.J.X."/>
            <person name="Naqvi N.I."/>
        </authorList>
    </citation>
    <scope>NUCLEOTIDE SEQUENCE [LARGE SCALE GENOMIC DNA]</scope>
    <source>
        <strain evidence="13">GMP-LS</strain>
    </source>
</reference>
<evidence type="ECO:0000313" key="14">
    <source>
        <dbReference type="Proteomes" id="UP001305414"/>
    </source>
</evidence>
<keyword evidence="8" id="KW-0449">Lipoprotein</keyword>
<dbReference type="Proteomes" id="UP001305414">
    <property type="component" value="Unassembled WGS sequence"/>
</dbReference>
<evidence type="ECO:0000256" key="2">
    <source>
        <dbReference type="ARBA" id="ARBA00004613"/>
    </source>
</evidence>
<keyword evidence="9" id="KW-0479">Metal-binding</keyword>
<dbReference type="GO" id="GO:0098552">
    <property type="term" value="C:side of membrane"/>
    <property type="evidence" value="ECO:0007669"/>
    <property type="project" value="UniProtKB-KW"/>
</dbReference>
<feature type="chain" id="PRO_5042953642" description="CFEM domain-containing protein" evidence="11">
    <location>
        <begin position="22"/>
        <end position="165"/>
    </location>
</feature>
<protein>
    <recommendedName>
        <fullName evidence="12">CFEM domain-containing protein</fullName>
    </recommendedName>
</protein>
<evidence type="ECO:0000256" key="8">
    <source>
        <dbReference type="ARBA" id="ARBA00023288"/>
    </source>
</evidence>
<feature type="binding site" description="axial binding residue" evidence="9">
    <location>
        <position position="48"/>
    </location>
    <ligand>
        <name>heme</name>
        <dbReference type="ChEBI" id="CHEBI:30413"/>
    </ligand>
    <ligandPart>
        <name>Fe</name>
        <dbReference type="ChEBI" id="CHEBI:18248"/>
    </ligandPart>
</feature>
<keyword evidence="7 9" id="KW-1015">Disulfide bond</keyword>
<evidence type="ECO:0000256" key="11">
    <source>
        <dbReference type="SAM" id="SignalP"/>
    </source>
</evidence>
<evidence type="ECO:0000256" key="10">
    <source>
        <dbReference type="SAM" id="MobiDB-lite"/>
    </source>
</evidence>
<proteinExistence type="inferred from homology"/>
<dbReference type="EMBL" id="JAWHQM010000013">
    <property type="protein sequence ID" value="KAK5630071.1"/>
    <property type="molecule type" value="Genomic_DNA"/>
</dbReference>
<evidence type="ECO:0000313" key="13">
    <source>
        <dbReference type="EMBL" id="KAK5630071.1"/>
    </source>
</evidence>
<dbReference type="GO" id="GO:0046872">
    <property type="term" value="F:metal ion binding"/>
    <property type="evidence" value="ECO:0007669"/>
    <property type="project" value="UniProtKB-UniRule"/>
</dbReference>
<evidence type="ECO:0000256" key="7">
    <source>
        <dbReference type="ARBA" id="ARBA00023157"/>
    </source>
</evidence>
<keyword evidence="4" id="KW-0964">Secreted</keyword>
<feature type="domain" description="CFEM" evidence="12">
    <location>
        <begin position="1"/>
        <end position="111"/>
    </location>
</feature>
<feature type="compositionally biased region" description="Low complexity" evidence="10">
    <location>
        <begin position="101"/>
        <end position="123"/>
    </location>
</feature>
<evidence type="ECO:0000256" key="1">
    <source>
        <dbReference type="ARBA" id="ARBA00004589"/>
    </source>
</evidence>
<keyword evidence="5" id="KW-0325">Glycoprotein</keyword>
<keyword evidence="9" id="KW-0349">Heme</keyword>
<evidence type="ECO:0000259" key="12">
    <source>
        <dbReference type="PROSITE" id="PS52012"/>
    </source>
</evidence>
<sequence length="165" mass="16669">MLFTTRSLIIFLLAGSRVVLAATQPACVQDCISENPTSSWCDGDETGDDLAECTCQSIYGSLMPQCIQKCPEADQVTYASGLPGTCGQTLFPDIDIPGTTSTSLSSAAASTPTSTSTGTGTDSDAGETDTPASGGNDSGTGAVAGLVVPTWMLAASILRFGVVGL</sequence>
<evidence type="ECO:0000256" key="9">
    <source>
        <dbReference type="PROSITE-ProRule" id="PRU01356"/>
    </source>
</evidence>
<keyword evidence="5" id="KW-0472">Membrane</keyword>
<comment type="caution">
    <text evidence="13">The sequence shown here is derived from an EMBL/GenBank/DDBJ whole genome shotgun (WGS) entry which is preliminary data.</text>
</comment>
<evidence type="ECO:0000256" key="3">
    <source>
        <dbReference type="ARBA" id="ARBA00010031"/>
    </source>
</evidence>
<dbReference type="GO" id="GO:0005576">
    <property type="term" value="C:extracellular region"/>
    <property type="evidence" value="ECO:0007669"/>
    <property type="project" value="UniProtKB-SubCell"/>
</dbReference>
<gene>
    <name evidence="13" type="ORF">RRF57_005786</name>
</gene>
<dbReference type="AlphaFoldDB" id="A0AAN7UR10"/>
<keyword evidence="14" id="KW-1185">Reference proteome</keyword>
<feature type="region of interest" description="Disordered" evidence="10">
    <location>
        <begin position="101"/>
        <end position="139"/>
    </location>
</feature>
<accession>A0AAN7UR10</accession>
<evidence type="ECO:0000256" key="6">
    <source>
        <dbReference type="ARBA" id="ARBA00022729"/>
    </source>
</evidence>
<keyword evidence="6 11" id="KW-0732">Signal</keyword>
<keyword evidence="9" id="KW-0408">Iron</keyword>